<dbReference type="InterPro" id="IPR001275">
    <property type="entry name" value="DM_DNA-bd"/>
</dbReference>
<comment type="subcellular location">
    <subcellularLocation>
        <location evidence="5">Nucleus</location>
    </subcellularLocation>
</comment>
<protein>
    <recommendedName>
        <fullName evidence="7">DM domain-containing protein</fullName>
    </recommendedName>
</protein>
<evidence type="ECO:0000313" key="9">
    <source>
        <dbReference type="Proteomes" id="UP000494165"/>
    </source>
</evidence>
<reference evidence="8 9" key="1">
    <citation type="submission" date="2020-04" db="EMBL/GenBank/DDBJ databases">
        <authorList>
            <person name="Alioto T."/>
            <person name="Alioto T."/>
            <person name="Gomez Garrido J."/>
        </authorList>
    </citation>
    <scope>NUCLEOTIDE SEQUENCE [LARGE SCALE GENOMIC DNA]</scope>
</reference>
<dbReference type="SUPFAM" id="SSF82927">
    <property type="entry name" value="Cysteine-rich DNA binding domain, (DM domain)"/>
    <property type="match status" value="1"/>
</dbReference>
<dbReference type="EMBL" id="CADEPI010000365">
    <property type="protein sequence ID" value="CAB3384665.1"/>
    <property type="molecule type" value="Genomic_DNA"/>
</dbReference>
<keyword evidence="2 5" id="KW-0862">Zinc</keyword>
<feature type="domain" description="DM" evidence="7">
    <location>
        <begin position="7"/>
        <end position="54"/>
    </location>
</feature>
<name>A0A8S1DUW1_9INSE</name>
<evidence type="ECO:0000256" key="3">
    <source>
        <dbReference type="ARBA" id="ARBA00023125"/>
    </source>
</evidence>
<dbReference type="SMART" id="SM00301">
    <property type="entry name" value="DM"/>
    <property type="match status" value="1"/>
</dbReference>
<keyword evidence="1 5" id="KW-0479">Metal-binding</keyword>
<evidence type="ECO:0000313" key="8">
    <source>
        <dbReference type="EMBL" id="CAB3384665.1"/>
    </source>
</evidence>
<feature type="DNA-binding region" description="DM" evidence="5">
    <location>
        <begin position="7"/>
        <end position="54"/>
    </location>
</feature>
<dbReference type="Pfam" id="PF00751">
    <property type="entry name" value="DM"/>
    <property type="match status" value="1"/>
</dbReference>
<evidence type="ECO:0000256" key="5">
    <source>
        <dbReference type="PROSITE-ProRule" id="PRU00070"/>
    </source>
</evidence>
<dbReference type="PANTHER" id="PTHR12322:SF53">
    <property type="entry name" value="DOUBLESEX-MAB RELATED 11E"/>
    <property type="match status" value="1"/>
</dbReference>
<dbReference type="OrthoDB" id="5842031at2759"/>
<keyword evidence="3 5" id="KW-0238">DNA-binding</keyword>
<dbReference type="PROSITE" id="PS50809">
    <property type="entry name" value="DM_2"/>
    <property type="match status" value="1"/>
</dbReference>
<dbReference type="GO" id="GO:0000981">
    <property type="term" value="F:DNA-binding transcription factor activity, RNA polymerase II-specific"/>
    <property type="evidence" value="ECO:0007669"/>
    <property type="project" value="TreeGrafter"/>
</dbReference>
<dbReference type="GO" id="GO:0007548">
    <property type="term" value="P:sex differentiation"/>
    <property type="evidence" value="ECO:0007669"/>
    <property type="project" value="TreeGrafter"/>
</dbReference>
<feature type="region of interest" description="Disordered" evidence="6">
    <location>
        <begin position="153"/>
        <end position="184"/>
    </location>
</feature>
<dbReference type="PANTHER" id="PTHR12322">
    <property type="entry name" value="DOUBLESEX AND MAB-3 RELATED TRANSCRIPTION FACTOR DMRT"/>
    <property type="match status" value="1"/>
</dbReference>
<sequence length="200" mass="22006">MRAPTSCARCRNHSIYEPSRGQTRYCVYLECMCFKCKITAERQRGMALRCGSNPLVVTAWQCSKFSCANVPQDSCALSQSEFGAIFARVSELKLTPVQGARDMVPALGFADRGELRPTSIPSQDRSAHLTGGSLFMEGARGLVEDVRRRATPRTVRSSASVRSGCRVSAQQSRRGVLGQQHQGDFGKKGNSLEISVQFFF</sequence>
<evidence type="ECO:0000256" key="6">
    <source>
        <dbReference type="SAM" id="MobiDB-lite"/>
    </source>
</evidence>
<proteinExistence type="predicted"/>
<dbReference type="InterPro" id="IPR036407">
    <property type="entry name" value="DM_DNA-bd_sf"/>
</dbReference>
<dbReference type="GO" id="GO:0046872">
    <property type="term" value="F:metal ion binding"/>
    <property type="evidence" value="ECO:0007669"/>
    <property type="project" value="UniProtKB-KW"/>
</dbReference>
<dbReference type="GO" id="GO:0005634">
    <property type="term" value="C:nucleus"/>
    <property type="evidence" value="ECO:0007669"/>
    <property type="project" value="UniProtKB-SubCell"/>
</dbReference>
<keyword evidence="4 5" id="KW-0539">Nucleus</keyword>
<organism evidence="8 9">
    <name type="scientific">Cloeon dipterum</name>
    <dbReference type="NCBI Taxonomy" id="197152"/>
    <lineage>
        <taxon>Eukaryota</taxon>
        <taxon>Metazoa</taxon>
        <taxon>Ecdysozoa</taxon>
        <taxon>Arthropoda</taxon>
        <taxon>Hexapoda</taxon>
        <taxon>Insecta</taxon>
        <taxon>Pterygota</taxon>
        <taxon>Palaeoptera</taxon>
        <taxon>Ephemeroptera</taxon>
        <taxon>Pisciforma</taxon>
        <taxon>Baetidae</taxon>
        <taxon>Cloeon</taxon>
    </lineage>
</organism>
<gene>
    <name evidence="8" type="ORF">CLODIP_2_CD09033</name>
</gene>
<dbReference type="Proteomes" id="UP000494165">
    <property type="component" value="Unassembled WGS sequence"/>
</dbReference>
<evidence type="ECO:0000256" key="4">
    <source>
        <dbReference type="ARBA" id="ARBA00023242"/>
    </source>
</evidence>
<keyword evidence="9" id="KW-1185">Reference proteome</keyword>
<dbReference type="InterPro" id="IPR026607">
    <property type="entry name" value="DMRT"/>
</dbReference>
<dbReference type="GO" id="GO:0000978">
    <property type="term" value="F:RNA polymerase II cis-regulatory region sequence-specific DNA binding"/>
    <property type="evidence" value="ECO:0007669"/>
    <property type="project" value="TreeGrafter"/>
</dbReference>
<evidence type="ECO:0000256" key="1">
    <source>
        <dbReference type="ARBA" id="ARBA00022723"/>
    </source>
</evidence>
<evidence type="ECO:0000256" key="2">
    <source>
        <dbReference type="ARBA" id="ARBA00022833"/>
    </source>
</evidence>
<dbReference type="Gene3D" id="4.10.1040.10">
    <property type="entry name" value="DM DNA-binding domain"/>
    <property type="match status" value="1"/>
</dbReference>
<accession>A0A8S1DUW1</accession>
<dbReference type="AlphaFoldDB" id="A0A8S1DUW1"/>
<comment type="caution">
    <text evidence="8">The sequence shown here is derived from an EMBL/GenBank/DDBJ whole genome shotgun (WGS) entry which is preliminary data.</text>
</comment>
<evidence type="ECO:0000259" key="7">
    <source>
        <dbReference type="PROSITE" id="PS50809"/>
    </source>
</evidence>